<dbReference type="PANTHER" id="PTHR35337">
    <property type="entry name" value="SLR1478 PROTEIN"/>
    <property type="match status" value="1"/>
</dbReference>
<feature type="transmembrane region" description="Helical" evidence="1">
    <location>
        <begin position="102"/>
        <end position="121"/>
    </location>
</feature>
<name>A0A0C5VCN2_9GAMM</name>
<keyword evidence="1" id="KW-0472">Membrane</keyword>
<dbReference type="EMBL" id="CP007142">
    <property type="protein sequence ID" value="AJQ97095.1"/>
    <property type="molecule type" value="Genomic_DNA"/>
</dbReference>
<sequence length="322" mass="36671">MKQEVFEQHNQAFWQSFSTQLEELEQGRKDSFRQFASHYRRLCQHLAIARHRGYSQHLIIYLNDLMLRGHQMLHKRPSHFWLSLTHFLAVQFPHSIRTQWRYVMVATLLMYLPAVLLIGAIQVEPDLVYLVVDAHQLSEYESMYDPSSESLGKKRESSTDLQMFGYYIQNNIGIAFRTFATGIVFALGSIFFLVFNGVFFGVIGGHLTEIGYTETFWTFVIAHSAFEVTAITFAGAAGMKLGFTLLSPGARTRAEALKQAARECIPILYGMTIMLLIAAFIEAFWSSDHTLPATVKYSVGAAMWLMVIAYFTLAGRSAHEPR</sequence>
<dbReference type="KEGG" id="gsn:YC6258_05065"/>
<dbReference type="Proteomes" id="UP000032266">
    <property type="component" value="Chromosome"/>
</dbReference>
<evidence type="ECO:0000256" key="1">
    <source>
        <dbReference type="SAM" id="Phobius"/>
    </source>
</evidence>
<dbReference type="RefSeq" id="WP_044618931.1">
    <property type="nucleotide sequence ID" value="NZ_CP007142.1"/>
</dbReference>
<feature type="transmembrane region" description="Helical" evidence="1">
    <location>
        <begin position="264"/>
        <end position="285"/>
    </location>
</feature>
<gene>
    <name evidence="2" type="ORF">YC6258_05065</name>
</gene>
<evidence type="ECO:0000313" key="2">
    <source>
        <dbReference type="EMBL" id="AJQ97095.1"/>
    </source>
</evidence>
<feature type="transmembrane region" description="Helical" evidence="1">
    <location>
        <begin position="179"/>
        <end position="204"/>
    </location>
</feature>
<dbReference type="HOGENOM" id="CLU_069787_1_0_6"/>
<proteinExistence type="predicted"/>
<dbReference type="OrthoDB" id="9792847at2"/>
<dbReference type="AlphaFoldDB" id="A0A0C5VCN2"/>
<keyword evidence="1" id="KW-0812">Transmembrane</keyword>
<dbReference type="Pfam" id="PF01944">
    <property type="entry name" value="SpoIIM"/>
    <property type="match status" value="1"/>
</dbReference>
<keyword evidence="1" id="KW-1133">Transmembrane helix</keyword>
<organism evidence="2 3">
    <name type="scientific">Gynuella sunshinyii YC6258</name>
    <dbReference type="NCBI Taxonomy" id="1445510"/>
    <lineage>
        <taxon>Bacteria</taxon>
        <taxon>Pseudomonadati</taxon>
        <taxon>Pseudomonadota</taxon>
        <taxon>Gammaproteobacteria</taxon>
        <taxon>Oceanospirillales</taxon>
        <taxon>Saccharospirillaceae</taxon>
        <taxon>Gynuella</taxon>
    </lineage>
</organism>
<reference evidence="2 3" key="1">
    <citation type="submission" date="2014-01" db="EMBL/GenBank/DDBJ databases">
        <title>Full genme sequencing of cellulolytic bacterium Gynuella sunshinyii YC6258T gen. nov., sp. nov.</title>
        <authorList>
            <person name="Khan H."/>
            <person name="Chung E.J."/>
            <person name="Chung Y.R."/>
        </authorList>
    </citation>
    <scope>NUCLEOTIDE SEQUENCE [LARGE SCALE GENOMIC DNA]</scope>
    <source>
        <strain evidence="2 3">YC6258</strain>
    </source>
</reference>
<dbReference type="PATRIC" id="fig|1445510.3.peg.5024"/>
<protein>
    <submittedName>
        <fullName evidence="2">Putative membrane protein</fullName>
    </submittedName>
</protein>
<evidence type="ECO:0000313" key="3">
    <source>
        <dbReference type="Proteomes" id="UP000032266"/>
    </source>
</evidence>
<dbReference type="STRING" id="1445510.YC6258_05065"/>
<keyword evidence="3" id="KW-1185">Reference proteome</keyword>
<accession>A0A0C5VCN2</accession>
<dbReference type="PANTHER" id="PTHR35337:SF1">
    <property type="entry name" value="SLR1478 PROTEIN"/>
    <property type="match status" value="1"/>
</dbReference>
<dbReference type="InterPro" id="IPR002798">
    <property type="entry name" value="SpoIIM-like"/>
</dbReference>
<feature type="transmembrane region" description="Helical" evidence="1">
    <location>
        <begin position="297"/>
        <end position="315"/>
    </location>
</feature>
<feature type="transmembrane region" description="Helical" evidence="1">
    <location>
        <begin position="216"/>
        <end position="243"/>
    </location>
</feature>